<gene>
    <name evidence="1" type="ORF">PCOR1329_LOCUS68132</name>
</gene>
<keyword evidence="2" id="KW-1185">Reference proteome</keyword>
<name>A0ABN9WK42_9DINO</name>
<dbReference type="Proteomes" id="UP001189429">
    <property type="component" value="Unassembled WGS sequence"/>
</dbReference>
<dbReference type="EMBL" id="CAUYUJ010018866">
    <property type="protein sequence ID" value="CAK0886908.1"/>
    <property type="molecule type" value="Genomic_DNA"/>
</dbReference>
<sequence length="131" mass="14349">APYLLENTGLFVWKKTGMTRLIVGARSTNEKCRIPPHTDLGTIAALADVDLSLAKLSEIADAELSVEEEAELLKGQGGLFSLPFSGSSLDVVDGFYQSDNWRMASWFGMDDPDEAGVYGVTEVWDDDLEEM</sequence>
<organism evidence="1 2">
    <name type="scientific">Prorocentrum cordatum</name>
    <dbReference type="NCBI Taxonomy" id="2364126"/>
    <lineage>
        <taxon>Eukaryota</taxon>
        <taxon>Sar</taxon>
        <taxon>Alveolata</taxon>
        <taxon>Dinophyceae</taxon>
        <taxon>Prorocentrales</taxon>
        <taxon>Prorocentraceae</taxon>
        <taxon>Prorocentrum</taxon>
    </lineage>
</organism>
<feature type="non-terminal residue" evidence="1">
    <location>
        <position position="1"/>
    </location>
</feature>
<proteinExistence type="predicted"/>
<evidence type="ECO:0000313" key="2">
    <source>
        <dbReference type="Proteomes" id="UP001189429"/>
    </source>
</evidence>
<accession>A0ABN9WK42</accession>
<protein>
    <submittedName>
        <fullName evidence="1">Uncharacterized protein</fullName>
    </submittedName>
</protein>
<comment type="caution">
    <text evidence="1">The sequence shown here is derived from an EMBL/GenBank/DDBJ whole genome shotgun (WGS) entry which is preliminary data.</text>
</comment>
<evidence type="ECO:0000313" key="1">
    <source>
        <dbReference type="EMBL" id="CAK0886908.1"/>
    </source>
</evidence>
<feature type="non-terminal residue" evidence="1">
    <location>
        <position position="131"/>
    </location>
</feature>
<reference evidence="1" key="1">
    <citation type="submission" date="2023-10" db="EMBL/GenBank/DDBJ databases">
        <authorList>
            <person name="Chen Y."/>
            <person name="Shah S."/>
            <person name="Dougan E. K."/>
            <person name="Thang M."/>
            <person name="Chan C."/>
        </authorList>
    </citation>
    <scope>NUCLEOTIDE SEQUENCE [LARGE SCALE GENOMIC DNA]</scope>
</reference>